<dbReference type="Proteomes" id="UP000663866">
    <property type="component" value="Unassembled WGS sequence"/>
</dbReference>
<proteinExistence type="predicted"/>
<evidence type="ECO:0000313" key="4">
    <source>
        <dbReference type="Proteomes" id="UP000663866"/>
    </source>
</evidence>
<dbReference type="Proteomes" id="UP000681967">
    <property type="component" value="Unassembled WGS sequence"/>
</dbReference>
<dbReference type="EMBL" id="CAJOBH010027752">
    <property type="protein sequence ID" value="CAF4260177.1"/>
    <property type="molecule type" value="Genomic_DNA"/>
</dbReference>
<feature type="compositionally biased region" description="Polar residues" evidence="1">
    <location>
        <begin position="1"/>
        <end position="12"/>
    </location>
</feature>
<dbReference type="AlphaFoldDB" id="A0A821ESZ2"/>
<feature type="compositionally biased region" description="Polar residues" evidence="1">
    <location>
        <begin position="20"/>
        <end position="41"/>
    </location>
</feature>
<accession>A0A821ESZ2</accession>
<protein>
    <submittedName>
        <fullName evidence="3">Uncharacterized protein</fullName>
    </submittedName>
</protein>
<dbReference type="EMBL" id="CAJOBG010083558">
    <property type="protein sequence ID" value="CAF4640470.1"/>
    <property type="molecule type" value="Genomic_DNA"/>
</dbReference>
<gene>
    <name evidence="2" type="ORF">BYL167_LOCUS25898</name>
    <name evidence="3" type="ORF">OVN521_LOCUS46514</name>
</gene>
<keyword evidence="4" id="KW-1185">Reference proteome</keyword>
<evidence type="ECO:0000313" key="2">
    <source>
        <dbReference type="EMBL" id="CAF4260177.1"/>
    </source>
</evidence>
<comment type="caution">
    <text evidence="3">The sequence shown here is derived from an EMBL/GenBank/DDBJ whole genome shotgun (WGS) entry which is preliminary data.</text>
</comment>
<feature type="non-terminal residue" evidence="3">
    <location>
        <position position="60"/>
    </location>
</feature>
<name>A0A821ESZ2_9BILA</name>
<feature type="compositionally biased region" description="Acidic residues" evidence="1">
    <location>
        <begin position="43"/>
        <end position="53"/>
    </location>
</feature>
<sequence length="60" mass="7311">MSSNGSPDQKQNYKQHTHQHANSFDNTHSQRQHMKNFNNDDYFTYEDQSDDYDDKTYYKN</sequence>
<evidence type="ECO:0000256" key="1">
    <source>
        <dbReference type="SAM" id="MobiDB-lite"/>
    </source>
</evidence>
<evidence type="ECO:0000313" key="3">
    <source>
        <dbReference type="EMBL" id="CAF4640470.1"/>
    </source>
</evidence>
<feature type="region of interest" description="Disordered" evidence="1">
    <location>
        <begin position="1"/>
        <end position="60"/>
    </location>
</feature>
<reference evidence="3" key="1">
    <citation type="submission" date="2021-02" db="EMBL/GenBank/DDBJ databases">
        <authorList>
            <person name="Nowell W R."/>
        </authorList>
    </citation>
    <scope>NUCLEOTIDE SEQUENCE</scope>
</reference>
<organism evidence="3 4">
    <name type="scientific">Rotaria magnacalcarata</name>
    <dbReference type="NCBI Taxonomy" id="392030"/>
    <lineage>
        <taxon>Eukaryota</taxon>
        <taxon>Metazoa</taxon>
        <taxon>Spiralia</taxon>
        <taxon>Gnathifera</taxon>
        <taxon>Rotifera</taxon>
        <taxon>Eurotatoria</taxon>
        <taxon>Bdelloidea</taxon>
        <taxon>Philodinida</taxon>
        <taxon>Philodinidae</taxon>
        <taxon>Rotaria</taxon>
    </lineage>
</organism>